<protein>
    <submittedName>
        <fullName evidence="2">Peroxiredoxin</fullName>
    </submittedName>
</protein>
<dbReference type="PANTHER" id="PTHR43640:SF1">
    <property type="entry name" value="THIOREDOXIN-DEPENDENT PEROXIREDOXIN"/>
    <property type="match status" value="1"/>
</dbReference>
<dbReference type="InterPro" id="IPR047262">
    <property type="entry name" value="PRX-like1"/>
</dbReference>
<keyword evidence="3" id="KW-1185">Reference proteome</keyword>
<reference evidence="2 3" key="1">
    <citation type="submission" date="2019-03" db="EMBL/GenBank/DDBJ databases">
        <title>Genomic Encyclopedia of Archaeal and Bacterial Type Strains, Phase II (KMG-II): from individual species to whole genera.</title>
        <authorList>
            <person name="Goeker M."/>
        </authorList>
    </citation>
    <scope>NUCLEOTIDE SEQUENCE [LARGE SCALE GENOMIC DNA]</scope>
    <source>
        <strain evidence="2 3">DSM 28135</strain>
    </source>
</reference>
<dbReference type="GO" id="GO:0016491">
    <property type="term" value="F:oxidoreductase activity"/>
    <property type="evidence" value="ECO:0007669"/>
    <property type="project" value="InterPro"/>
</dbReference>
<dbReference type="GO" id="GO:0016209">
    <property type="term" value="F:antioxidant activity"/>
    <property type="evidence" value="ECO:0007669"/>
    <property type="project" value="InterPro"/>
</dbReference>
<organism evidence="2 3">
    <name type="scientific">Gelidibacter sediminis</name>
    <dbReference type="NCBI Taxonomy" id="1608710"/>
    <lineage>
        <taxon>Bacteria</taxon>
        <taxon>Pseudomonadati</taxon>
        <taxon>Bacteroidota</taxon>
        <taxon>Flavobacteriia</taxon>
        <taxon>Flavobacteriales</taxon>
        <taxon>Flavobacteriaceae</taxon>
        <taxon>Gelidibacter</taxon>
    </lineage>
</organism>
<dbReference type="InterPro" id="IPR036249">
    <property type="entry name" value="Thioredoxin-like_sf"/>
</dbReference>
<comment type="caution">
    <text evidence="2">The sequence shown here is derived from an EMBL/GenBank/DDBJ whole genome shotgun (WGS) entry which is preliminary data.</text>
</comment>
<dbReference type="Gene3D" id="3.40.30.10">
    <property type="entry name" value="Glutaredoxin"/>
    <property type="match status" value="1"/>
</dbReference>
<dbReference type="PROSITE" id="PS51352">
    <property type="entry name" value="THIOREDOXIN_2"/>
    <property type="match status" value="1"/>
</dbReference>
<dbReference type="RefSeq" id="WP_133757673.1">
    <property type="nucleotide sequence ID" value="NZ_SOBW01000008.1"/>
</dbReference>
<proteinExistence type="predicted"/>
<accession>A0A4V3F8A1</accession>
<gene>
    <name evidence="2" type="ORF">BXY82_1633</name>
</gene>
<dbReference type="SUPFAM" id="SSF52833">
    <property type="entry name" value="Thioredoxin-like"/>
    <property type="match status" value="1"/>
</dbReference>
<dbReference type="OrthoDB" id="9809746at2"/>
<dbReference type="InterPro" id="IPR000866">
    <property type="entry name" value="AhpC/TSA"/>
</dbReference>
<dbReference type="EMBL" id="SOBW01000008">
    <property type="protein sequence ID" value="TDU39606.1"/>
    <property type="molecule type" value="Genomic_DNA"/>
</dbReference>
<dbReference type="AlphaFoldDB" id="A0A4V3F8A1"/>
<evidence type="ECO:0000313" key="3">
    <source>
        <dbReference type="Proteomes" id="UP000294689"/>
    </source>
</evidence>
<feature type="domain" description="Thioredoxin" evidence="1">
    <location>
        <begin position="9"/>
        <end position="165"/>
    </location>
</feature>
<name>A0A4V3F8A1_9FLAO</name>
<evidence type="ECO:0000313" key="2">
    <source>
        <dbReference type="EMBL" id="TDU39606.1"/>
    </source>
</evidence>
<dbReference type="PANTHER" id="PTHR43640">
    <property type="entry name" value="OS07G0260300 PROTEIN"/>
    <property type="match status" value="1"/>
</dbReference>
<dbReference type="Pfam" id="PF00578">
    <property type="entry name" value="AhpC-TSA"/>
    <property type="match status" value="1"/>
</dbReference>
<dbReference type="CDD" id="cd02969">
    <property type="entry name" value="PRX_like1"/>
    <property type="match status" value="1"/>
</dbReference>
<dbReference type="InterPro" id="IPR013766">
    <property type="entry name" value="Thioredoxin_domain"/>
</dbReference>
<sequence>MARTPSNMLSLGTSAPAFNLLDTVSGNHVSLESCKGLKGTVIMFICNHCPFVKHVNPQLAKLAKEYKSKGIEFIAISSNDVVNYLEDSPELMKENAINEGFIFPYLYDQTQSVAKAYKAACTPDFYLFNADLELFYRGQLDNSRPGNGIPVSGEDMINAIEALLADQKSPKHQKPSLGCNIKWRKDNEPVFQ</sequence>
<evidence type="ECO:0000259" key="1">
    <source>
        <dbReference type="PROSITE" id="PS51352"/>
    </source>
</evidence>
<dbReference type="Proteomes" id="UP000294689">
    <property type="component" value="Unassembled WGS sequence"/>
</dbReference>